<evidence type="ECO:0000313" key="3">
    <source>
        <dbReference type="Proteomes" id="UP000029641"/>
    </source>
</evidence>
<feature type="region of interest" description="Disordered" evidence="1">
    <location>
        <begin position="38"/>
        <end position="71"/>
    </location>
</feature>
<sequence length="532" mass="60394">MYGQEFGQDIHTVQNSNTHNINTSLDMRRLYKYIGLEKKPTRTVRTRTRGAGGPPGQQPEGNQKPKNSTKAGTKLLNAGIDIVTSIKRVQINYSENNGTFLPGYTLTPGFVGTLKPSFGFTFGSQNDIRQEAARRGWLTTFQEFNQQFTQTHSEQLDISASLEPVRDLKIDITGNKTYFENFAENYRVDPLTLDYIALTPNTFGNFNISTVLIKTAFSKSDETTSDAFNDFRANRLTVARRVAAARGADVNDVDAEGFPRGFGKNSQAVLLPAFLAAYSGQDPNNVKLDAFRSVPIPNWDIKYTGFMKFAWFKKNFRRFSVTHGYRSSYNINQFQTNLDFNDINYSLGYDAPENNDTKDQSGNYKNERLFSNINLMEMFSPLVRLDMEMKNSMKILAEIRKDRLLSLSFDNNLLTEVIGNEYALGLGYRIKDVRIKSKMAGPKKRIVSDLNMKADISVRDNKTIVRYLDLENNQVTSGQTIWGLKYSADYAFSRNLTAIFYFDYAFADYAISTAFPQTTIRSGFTLRYNFGN</sequence>
<evidence type="ECO:0000256" key="1">
    <source>
        <dbReference type="SAM" id="MobiDB-lite"/>
    </source>
</evidence>
<dbReference type="NCBIfam" id="TIGR04189">
    <property type="entry name" value="surface_SprA"/>
    <property type="match status" value="1"/>
</dbReference>
<dbReference type="AlphaFoldDB" id="A0A090WEM0"/>
<proteinExistence type="predicted"/>
<evidence type="ECO:0008006" key="4">
    <source>
        <dbReference type="Google" id="ProtNLM"/>
    </source>
</evidence>
<gene>
    <name evidence="2" type="ORF">JCM19301_522</name>
</gene>
<dbReference type="Proteomes" id="UP000029641">
    <property type="component" value="Unassembled WGS sequence"/>
</dbReference>
<protein>
    <recommendedName>
        <fullName evidence="4">Cell surface protein SprA</fullName>
    </recommendedName>
</protein>
<reference evidence="2 3" key="1">
    <citation type="journal article" date="2014" name="Genome Announc.">
        <title>Draft Genome Sequence of Marine Flavobacterium Jejuia pallidilutea Strain 11shimoA1 and Pigmentation Mutants.</title>
        <authorList>
            <person name="Takatani N."/>
            <person name="Nakanishi M."/>
            <person name="Meirelles P."/>
            <person name="Mino S."/>
            <person name="Suda W."/>
            <person name="Oshima K."/>
            <person name="Hattori M."/>
            <person name="Ohkuma M."/>
            <person name="Hosokawa M."/>
            <person name="Miyashita K."/>
            <person name="Thompson F.L."/>
            <person name="Niwa A."/>
            <person name="Sawabe T."/>
            <person name="Sawabe T."/>
        </authorList>
    </citation>
    <scope>NUCLEOTIDE SEQUENCE [LARGE SCALE GENOMIC DNA]</scope>
    <source>
        <strain evidence="2 3">JCM 19301</strain>
    </source>
</reference>
<name>A0A090WEM0_9FLAO</name>
<dbReference type="EMBL" id="BBNR01000003">
    <property type="protein sequence ID" value="GAL65957.1"/>
    <property type="molecule type" value="Genomic_DNA"/>
</dbReference>
<comment type="caution">
    <text evidence="2">The sequence shown here is derived from an EMBL/GenBank/DDBJ whole genome shotgun (WGS) entry which is preliminary data.</text>
</comment>
<evidence type="ECO:0000313" key="2">
    <source>
        <dbReference type="EMBL" id="GAL65957.1"/>
    </source>
</evidence>
<feature type="compositionally biased region" description="Polar residues" evidence="1">
    <location>
        <begin position="60"/>
        <end position="71"/>
    </location>
</feature>
<accession>A0A090WEM0</accession>
<dbReference type="InterPro" id="IPR026377">
    <property type="entry name" value="Cell_surface_SprA"/>
</dbReference>
<organism evidence="2 3">
    <name type="scientific">Jejuia pallidilutea</name>
    <dbReference type="NCBI Taxonomy" id="504487"/>
    <lineage>
        <taxon>Bacteria</taxon>
        <taxon>Pseudomonadati</taxon>
        <taxon>Bacteroidota</taxon>
        <taxon>Flavobacteriia</taxon>
        <taxon>Flavobacteriales</taxon>
        <taxon>Flavobacteriaceae</taxon>
        <taxon>Jejuia</taxon>
    </lineage>
</organism>